<name>A0A225E7V2_9BACT</name>
<accession>A0A225E7V2</accession>
<proteinExistence type="predicted"/>
<evidence type="ECO:0000313" key="4">
    <source>
        <dbReference type="Proteomes" id="UP000214646"/>
    </source>
</evidence>
<comment type="caution">
    <text evidence="3">The sequence shown here is derived from an EMBL/GenBank/DDBJ whole genome shotgun (WGS) entry which is preliminary data.</text>
</comment>
<evidence type="ECO:0000313" key="3">
    <source>
        <dbReference type="EMBL" id="OWK44507.1"/>
    </source>
</evidence>
<dbReference type="EMBL" id="NIDE01000003">
    <property type="protein sequence ID" value="OWK44507.1"/>
    <property type="molecule type" value="Genomic_DNA"/>
</dbReference>
<dbReference type="AlphaFoldDB" id="A0A225E7V2"/>
<evidence type="ECO:0000256" key="1">
    <source>
        <dbReference type="SAM" id="MobiDB-lite"/>
    </source>
</evidence>
<feature type="region of interest" description="Disordered" evidence="1">
    <location>
        <begin position="183"/>
        <end position="204"/>
    </location>
</feature>
<dbReference type="Proteomes" id="UP000214646">
    <property type="component" value="Unassembled WGS sequence"/>
</dbReference>
<reference evidence="4" key="1">
    <citation type="submission" date="2017-06" db="EMBL/GenBank/DDBJ databases">
        <title>Genome analysis of Fimbriiglobus ruber SP5, the first member of the order Planctomycetales with confirmed chitinolytic capability.</title>
        <authorList>
            <person name="Ravin N.V."/>
            <person name="Rakitin A.L."/>
            <person name="Ivanova A.A."/>
            <person name="Beletsky A.V."/>
            <person name="Kulichevskaya I.S."/>
            <person name="Mardanov A.V."/>
            <person name="Dedysh S.N."/>
        </authorList>
    </citation>
    <scope>NUCLEOTIDE SEQUENCE [LARGE SCALE GENOMIC DNA]</scope>
    <source>
        <strain evidence="4">SP5</strain>
    </source>
</reference>
<organism evidence="3 4">
    <name type="scientific">Fimbriiglobus ruber</name>
    <dbReference type="NCBI Taxonomy" id="1908690"/>
    <lineage>
        <taxon>Bacteria</taxon>
        <taxon>Pseudomonadati</taxon>
        <taxon>Planctomycetota</taxon>
        <taxon>Planctomycetia</taxon>
        <taxon>Gemmatales</taxon>
        <taxon>Gemmataceae</taxon>
        <taxon>Fimbriiglobus</taxon>
    </lineage>
</organism>
<gene>
    <name evidence="3" type="ORF">FRUB_02439</name>
</gene>
<sequence>MLLIPKDADLFFKLHKALMAFVNQKLAILPGIKTAQEFGLLSPDDRYKVSQALFSNLQLIEEFIGENPARLPDDELAIVHSWRHFVTGKFYVFRELKKYTVFLSSEKHPVAYGVLAMTTPFEEIVGSYLPVWIETTLLPFKDQIIYEGTLRKYPISFGPGIRRSLNEEFKKAKDAHGIVTSLPMSEEAPKAKKPPAKPRVKVKPKGKDDAAAETIYDLVDRFCRTHLNDEYAVLCRRLAEKLARKRPSPLASGKPETWACGIVRTIGWVNFLDDRASKPHMKLTAIDKAFGVGESTGQGKSMLIRKTLKIRSFDPQWTLPSRQGKNPLTWMLSVNGMMMDIRHAPREVQEVAFARGLIPYIPADQDSAGK</sequence>
<keyword evidence="4" id="KW-1185">Reference proteome</keyword>
<dbReference type="Pfam" id="PF19935">
    <property type="entry name" value="DUF6398"/>
    <property type="match status" value="1"/>
</dbReference>
<evidence type="ECO:0000259" key="2">
    <source>
        <dbReference type="Pfam" id="PF19935"/>
    </source>
</evidence>
<dbReference type="RefSeq" id="WP_202973923.1">
    <property type="nucleotide sequence ID" value="NZ_NIDE01000003.1"/>
</dbReference>
<feature type="compositionally biased region" description="Basic residues" evidence="1">
    <location>
        <begin position="191"/>
        <end position="204"/>
    </location>
</feature>
<dbReference type="InterPro" id="IPR045651">
    <property type="entry name" value="DUF6398"/>
</dbReference>
<protein>
    <recommendedName>
        <fullName evidence="2">DUF6398 domain-containing protein</fullName>
    </recommendedName>
</protein>
<feature type="domain" description="DUF6398" evidence="2">
    <location>
        <begin position="215"/>
        <end position="319"/>
    </location>
</feature>